<dbReference type="AlphaFoldDB" id="A0A5J4S7K5"/>
<dbReference type="EMBL" id="SNRY01000363">
    <property type="protein sequence ID" value="KAA6341818.1"/>
    <property type="molecule type" value="Genomic_DNA"/>
</dbReference>
<name>A0A5J4S7K5_9ZZZZ</name>
<organism evidence="1">
    <name type="scientific">termite gut metagenome</name>
    <dbReference type="NCBI Taxonomy" id="433724"/>
    <lineage>
        <taxon>unclassified sequences</taxon>
        <taxon>metagenomes</taxon>
        <taxon>organismal metagenomes</taxon>
    </lineage>
</organism>
<sequence>MMDNKPLEKEALDLIKSRVAKYNFNYSEPNYDKDGVDFFILEECGNNIFKAINCQSKGRDISIRNSQIKIKKNYVQDDFILFLYLKNDNLDEEPIYLFLKEDITNWKVNDESYCLNIPKDSIERKKIEKYYFNKKRSCLINEMLLKTDRNVKSTFITNYSDLNNLHILWKETGSIPDSNLTYKLVNDFDDYDYISLKSLLFLLCINIYNEEKNECYYGIDWSFQYLKTFNDVQSQCQIENINIIKRYFSNSAITYHRTFLELINHSKNNELIDGFRLVIGDSEEEIECYLFRDGNYSLKYRMQHTTSDLASCLD</sequence>
<protein>
    <recommendedName>
        <fullName evidence="2">DUF4365 domain-containing protein</fullName>
    </recommendedName>
</protein>
<gene>
    <name evidence="1" type="ORF">EZS27_010391</name>
</gene>
<comment type="caution">
    <text evidence="1">The sequence shown here is derived from an EMBL/GenBank/DDBJ whole genome shotgun (WGS) entry which is preliminary data.</text>
</comment>
<reference evidence="1" key="1">
    <citation type="submission" date="2019-03" db="EMBL/GenBank/DDBJ databases">
        <title>Single cell metagenomics reveals metabolic interactions within the superorganism composed of flagellate Streblomastix strix and complex community of Bacteroidetes bacteria on its surface.</title>
        <authorList>
            <person name="Treitli S.C."/>
            <person name="Kolisko M."/>
            <person name="Husnik F."/>
            <person name="Keeling P."/>
            <person name="Hampl V."/>
        </authorList>
    </citation>
    <scope>NUCLEOTIDE SEQUENCE</scope>
    <source>
        <strain evidence="1">STM</strain>
    </source>
</reference>
<accession>A0A5J4S7K5</accession>
<evidence type="ECO:0008006" key="2">
    <source>
        <dbReference type="Google" id="ProtNLM"/>
    </source>
</evidence>
<proteinExistence type="predicted"/>
<evidence type="ECO:0000313" key="1">
    <source>
        <dbReference type="EMBL" id="KAA6341818.1"/>
    </source>
</evidence>